<dbReference type="PANTHER" id="PTHR46797">
    <property type="entry name" value="HTH-TYPE TRANSCRIPTIONAL REGULATOR"/>
    <property type="match status" value="1"/>
</dbReference>
<feature type="domain" description="HTH cro/C1-type" evidence="2">
    <location>
        <begin position="7"/>
        <end position="58"/>
    </location>
</feature>
<dbReference type="GO" id="GO:0005829">
    <property type="term" value="C:cytosol"/>
    <property type="evidence" value="ECO:0007669"/>
    <property type="project" value="TreeGrafter"/>
</dbReference>
<keyword evidence="1" id="KW-0238">DNA-binding</keyword>
<name>A0A9D2P0J4_9FIRM</name>
<reference evidence="3" key="1">
    <citation type="journal article" date="2021" name="PeerJ">
        <title>Extensive microbial diversity within the chicken gut microbiome revealed by metagenomics and culture.</title>
        <authorList>
            <person name="Gilroy R."/>
            <person name="Ravi A."/>
            <person name="Getino M."/>
            <person name="Pursley I."/>
            <person name="Horton D.L."/>
            <person name="Alikhan N.F."/>
            <person name="Baker D."/>
            <person name="Gharbi K."/>
            <person name="Hall N."/>
            <person name="Watson M."/>
            <person name="Adriaenssens E.M."/>
            <person name="Foster-Nyarko E."/>
            <person name="Jarju S."/>
            <person name="Secka A."/>
            <person name="Antonio M."/>
            <person name="Oren A."/>
            <person name="Chaudhuri R.R."/>
            <person name="La Ragione R."/>
            <person name="Hildebrand F."/>
            <person name="Pallen M.J."/>
        </authorList>
    </citation>
    <scope>NUCLEOTIDE SEQUENCE</scope>
    <source>
        <strain evidence="3">CHK186-1790</strain>
    </source>
</reference>
<dbReference type="EMBL" id="DWWJ01000189">
    <property type="protein sequence ID" value="HJC41882.1"/>
    <property type="molecule type" value="Genomic_DNA"/>
</dbReference>
<dbReference type="InterPro" id="IPR001387">
    <property type="entry name" value="Cro/C1-type_HTH"/>
</dbReference>
<proteinExistence type="predicted"/>
<dbReference type="GO" id="GO:0003677">
    <property type="term" value="F:DNA binding"/>
    <property type="evidence" value="ECO:0007669"/>
    <property type="project" value="UniProtKB-KW"/>
</dbReference>
<accession>A0A9D2P0J4</accession>
<dbReference type="InterPro" id="IPR050807">
    <property type="entry name" value="TransReg_Diox_bact_type"/>
</dbReference>
<gene>
    <name evidence="3" type="ORF">H9701_10085</name>
</gene>
<dbReference type="Gene3D" id="1.10.260.40">
    <property type="entry name" value="lambda repressor-like DNA-binding domains"/>
    <property type="match status" value="1"/>
</dbReference>
<reference evidence="3" key="2">
    <citation type="submission" date="2021-04" db="EMBL/GenBank/DDBJ databases">
        <authorList>
            <person name="Gilroy R."/>
        </authorList>
    </citation>
    <scope>NUCLEOTIDE SEQUENCE</scope>
    <source>
        <strain evidence="3">CHK186-1790</strain>
    </source>
</reference>
<dbReference type="SMART" id="SM00530">
    <property type="entry name" value="HTH_XRE"/>
    <property type="match status" value="1"/>
</dbReference>
<organism evidence="3 4">
    <name type="scientific">Candidatus Intestinimonas pullistercoris</name>
    <dbReference type="NCBI Taxonomy" id="2838623"/>
    <lineage>
        <taxon>Bacteria</taxon>
        <taxon>Bacillati</taxon>
        <taxon>Bacillota</taxon>
        <taxon>Clostridia</taxon>
        <taxon>Eubacteriales</taxon>
        <taxon>Intestinimonas</taxon>
    </lineage>
</organism>
<evidence type="ECO:0000313" key="4">
    <source>
        <dbReference type="Proteomes" id="UP000823882"/>
    </source>
</evidence>
<dbReference type="InterPro" id="IPR010982">
    <property type="entry name" value="Lambda_DNA-bd_dom_sf"/>
</dbReference>
<dbReference type="PROSITE" id="PS50943">
    <property type="entry name" value="HTH_CROC1"/>
    <property type="match status" value="1"/>
</dbReference>
<dbReference type="SUPFAM" id="SSF47413">
    <property type="entry name" value="lambda repressor-like DNA-binding domains"/>
    <property type="match status" value="1"/>
</dbReference>
<comment type="caution">
    <text evidence="3">The sequence shown here is derived from an EMBL/GenBank/DDBJ whole genome shotgun (WGS) entry which is preliminary data.</text>
</comment>
<evidence type="ECO:0000256" key="1">
    <source>
        <dbReference type="ARBA" id="ARBA00023125"/>
    </source>
</evidence>
<dbReference type="AlphaFoldDB" id="A0A9D2P0J4"/>
<evidence type="ECO:0000313" key="3">
    <source>
        <dbReference type="EMBL" id="HJC41882.1"/>
    </source>
</evidence>
<dbReference type="CDD" id="cd00093">
    <property type="entry name" value="HTH_XRE"/>
    <property type="match status" value="1"/>
</dbReference>
<dbReference type="Pfam" id="PF01381">
    <property type="entry name" value="HTH_3"/>
    <property type="match status" value="1"/>
</dbReference>
<dbReference type="GO" id="GO:0003700">
    <property type="term" value="F:DNA-binding transcription factor activity"/>
    <property type="evidence" value="ECO:0007669"/>
    <property type="project" value="TreeGrafter"/>
</dbReference>
<evidence type="ECO:0000259" key="2">
    <source>
        <dbReference type="PROSITE" id="PS50943"/>
    </source>
</evidence>
<dbReference type="PANTHER" id="PTHR46797:SF1">
    <property type="entry name" value="METHYLPHOSPHONATE SYNTHASE"/>
    <property type="match status" value="1"/>
</dbReference>
<dbReference type="Proteomes" id="UP000823882">
    <property type="component" value="Unassembled WGS sequence"/>
</dbReference>
<sequence>MNYRELIRKKREEKGISQNQLAKLLGISQPYMNQIETGSRNPTLPLLMKICDILEIPMFGENTQNE</sequence>
<protein>
    <submittedName>
        <fullName evidence="3">Helix-turn-helix domain-containing protein</fullName>
    </submittedName>
</protein>